<evidence type="ECO:0000313" key="3">
    <source>
        <dbReference type="EMBL" id="CAI3995275.1"/>
    </source>
</evidence>
<dbReference type="EMBL" id="CAMXCT010002054">
    <property type="protein sequence ID" value="CAI3995275.1"/>
    <property type="molecule type" value="Genomic_DNA"/>
</dbReference>
<feature type="coiled-coil region" evidence="1">
    <location>
        <begin position="7"/>
        <end position="72"/>
    </location>
</feature>
<keyword evidence="5" id="KW-1185">Reference proteome</keyword>
<proteinExistence type="predicted"/>
<dbReference type="EMBL" id="CAMXCT020002054">
    <property type="protein sequence ID" value="CAL1148650.1"/>
    <property type="molecule type" value="Genomic_DNA"/>
</dbReference>
<dbReference type="AlphaFoldDB" id="A0A9P1CPQ7"/>
<evidence type="ECO:0000313" key="4">
    <source>
        <dbReference type="EMBL" id="CAL1148650.1"/>
    </source>
</evidence>
<comment type="caution">
    <text evidence="3">The sequence shown here is derived from an EMBL/GenBank/DDBJ whole genome shotgun (WGS) entry which is preliminary data.</text>
</comment>
<evidence type="ECO:0000256" key="1">
    <source>
        <dbReference type="SAM" id="Coils"/>
    </source>
</evidence>
<dbReference type="Proteomes" id="UP001152797">
    <property type="component" value="Unassembled WGS sequence"/>
</dbReference>
<dbReference type="EMBL" id="CAMXCT030002054">
    <property type="protein sequence ID" value="CAL4782587.1"/>
    <property type="molecule type" value="Genomic_DNA"/>
</dbReference>
<gene>
    <name evidence="3" type="ORF">C1SCF055_LOCUS21858</name>
</gene>
<feature type="non-terminal residue" evidence="3">
    <location>
        <position position="129"/>
    </location>
</feature>
<keyword evidence="1" id="KW-0175">Coiled coil</keyword>
<evidence type="ECO:0000313" key="5">
    <source>
        <dbReference type="Proteomes" id="UP001152797"/>
    </source>
</evidence>
<feature type="non-terminal residue" evidence="3">
    <location>
        <position position="1"/>
    </location>
</feature>
<reference evidence="3" key="1">
    <citation type="submission" date="2022-10" db="EMBL/GenBank/DDBJ databases">
        <authorList>
            <person name="Chen Y."/>
            <person name="Dougan E. K."/>
            <person name="Chan C."/>
            <person name="Rhodes N."/>
            <person name="Thang M."/>
        </authorList>
    </citation>
    <scope>NUCLEOTIDE SEQUENCE</scope>
</reference>
<name>A0A9P1CPQ7_9DINO</name>
<feature type="region of interest" description="Disordered" evidence="2">
    <location>
        <begin position="85"/>
        <end position="129"/>
    </location>
</feature>
<organism evidence="3">
    <name type="scientific">Cladocopium goreaui</name>
    <dbReference type="NCBI Taxonomy" id="2562237"/>
    <lineage>
        <taxon>Eukaryota</taxon>
        <taxon>Sar</taxon>
        <taxon>Alveolata</taxon>
        <taxon>Dinophyceae</taxon>
        <taxon>Suessiales</taxon>
        <taxon>Symbiodiniaceae</taxon>
        <taxon>Cladocopium</taxon>
    </lineage>
</organism>
<accession>A0A9P1CPQ7</accession>
<reference evidence="4" key="2">
    <citation type="submission" date="2024-04" db="EMBL/GenBank/DDBJ databases">
        <authorList>
            <person name="Chen Y."/>
            <person name="Shah S."/>
            <person name="Dougan E. K."/>
            <person name="Thang M."/>
            <person name="Chan C."/>
        </authorList>
    </citation>
    <scope>NUCLEOTIDE SEQUENCE [LARGE SCALE GENOMIC DNA]</scope>
</reference>
<evidence type="ECO:0000256" key="2">
    <source>
        <dbReference type="SAM" id="MobiDB-lite"/>
    </source>
</evidence>
<protein>
    <submittedName>
        <fullName evidence="3">Uncharacterized protein</fullName>
    </submittedName>
</protein>
<sequence length="129" mass="14433">SALTSCLADLSKHIGSLQEEIDSLRADKNELVKQQAQQAVAERHGYIALNKVEQLEVENDHLSRQINELKAQLYMSSALEVAEPKKSKSLGARVAWPQPEEDPPKSQASIAKKVNFDQVVPRPEFTDER</sequence>